<sequence length="243" mass="26945">MQESHQRPHHYTATMHLVSYFRSGDAMRSRSVSPLVLAARLEVPRPPASVVADWERDIHGQLGLEPGDVAPLPLARTRRRWPDLRPCVSAAADWMQQFGLRDLLTDSDIALMACRGARFHHDGAQYGGAAFCNLFLSEDKGLDVWFPFAGQRIPLAQGTVLVFDTCQPHAVVERGSDRFDAAAFGPGRDCSQVFLTWELPVQDAALARLLGIEFDVEAVQLDDEQVRRDGQALEVCAQTGRPL</sequence>
<protein>
    <recommendedName>
        <fullName evidence="3">Aspartyl/asparaginy/proline hydroxylase domain-containing protein</fullName>
    </recommendedName>
</protein>
<evidence type="ECO:0000313" key="2">
    <source>
        <dbReference type="Proteomes" id="UP000186609"/>
    </source>
</evidence>
<proteinExistence type="predicted"/>
<accession>A0A1P8JWN2</accession>
<reference evidence="1 2" key="1">
    <citation type="submission" date="2017-01" db="EMBL/GenBank/DDBJ databases">
        <authorList>
            <person name="Mah S.A."/>
            <person name="Swanson W.J."/>
            <person name="Moy G.W."/>
            <person name="Vacquier V.D."/>
        </authorList>
    </citation>
    <scope>NUCLEOTIDE SEQUENCE [LARGE SCALE GENOMIC DNA]</scope>
    <source>
        <strain evidence="1 2">DCY110</strain>
    </source>
</reference>
<evidence type="ECO:0008006" key="3">
    <source>
        <dbReference type="Google" id="ProtNLM"/>
    </source>
</evidence>
<dbReference type="KEGG" id="rhy:RD110_13480"/>
<keyword evidence="2" id="KW-1185">Reference proteome</keyword>
<evidence type="ECO:0000313" key="1">
    <source>
        <dbReference type="EMBL" id="APW38081.1"/>
    </source>
</evidence>
<gene>
    <name evidence="1" type="ORF">RD110_13480</name>
</gene>
<dbReference type="EMBL" id="CP019236">
    <property type="protein sequence ID" value="APW38081.1"/>
    <property type="molecule type" value="Genomic_DNA"/>
</dbReference>
<dbReference type="STRING" id="1842727.RD110_13480"/>
<dbReference type="Proteomes" id="UP000186609">
    <property type="component" value="Chromosome"/>
</dbReference>
<dbReference type="AlphaFoldDB" id="A0A1P8JWN2"/>
<name>A0A1P8JWN2_9BURK</name>
<organism evidence="1 2">
    <name type="scientific">Rhodoferax koreensis</name>
    <dbReference type="NCBI Taxonomy" id="1842727"/>
    <lineage>
        <taxon>Bacteria</taxon>
        <taxon>Pseudomonadati</taxon>
        <taxon>Pseudomonadota</taxon>
        <taxon>Betaproteobacteria</taxon>
        <taxon>Burkholderiales</taxon>
        <taxon>Comamonadaceae</taxon>
        <taxon>Rhodoferax</taxon>
    </lineage>
</organism>